<feature type="transmembrane region" description="Helical" evidence="7">
    <location>
        <begin position="47"/>
        <end position="65"/>
    </location>
</feature>
<feature type="transmembrane region" description="Helical" evidence="7">
    <location>
        <begin position="85"/>
        <end position="107"/>
    </location>
</feature>
<organism evidence="9 10">
    <name type="scientific">Isoptericola peretonis</name>
    <dbReference type="NCBI Taxonomy" id="2918523"/>
    <lineage>
        <taxon>Bacteria</taxon>
        <taxon>Bacillati</taxon>
        <taxon>Actinomycetota</taxon>
        <taxon>Actinomycetes</taxon>
        <taxon>Micrococcales</taxon>
        <taxon>Promicromonosporaceae</taxon>
        <taxon>Isoptericola</taxon>
    </lineage>
</organism>
<comment type="subcellular location">
    <subcellularLocation>
        <location evidence="1">Membrane</location>
        <topology evidence="1">Multi-pass membrane protein</topology>
    </subcellularLocation>
</comment>
<protein>
    <submittedName>
        <fullName evidence="9">ABC transporter permease</fullName>
    </submittedName>
</protein>
<evidence type="ECO:0000256" key="3">
    <source>
        <dbReference type="ARBA" id="ARBA00022989"/>
    </source>
</evidence>
<evidence type="ECO:0000259" key="8">
    <source>
        <dbReference type="Pfam" id="PF01061"/>
    </source>
</evidence>
<accession>A0ABT0J0X5</accession>
<dbReference type="Pfam" id="PF01061">
    <property type="entry name" value="ABC2_membrane"/>
    <property type="match status" value="1"/>
</dbReference>
<evidence type="ECO:0000313" key="10">
    <source>
        <dbReference type="Proteomes" id="UP001651050"/>
    </source>
</evidence>
<feature type="transmembrane region" description="Helical" evidence="7">
    <location>
        <begin position="253"/>
        <end position="271"/>
    </location>
</feature>
<dbReference type="RefSeq" id="WP_416343010.1">
    <property type="nucleotide sequence ID" value="NZ_JALQCY010000002.1"/>
</dbReference>
<gene>
    <name evidence="9" type="ORF">M1843_05205</name>
</gene>
<dbReference type="InterPro" id="IPR013525">
    <property type="entry name" value="ABC2_TM"/>
</dbReference>
<dbReference type="PANTHER" id="PTHR43027">
    <property type="entry name" value="DOXORUBICIN RESISTANCE ABC TRANSPORTER PERMEASE PROTEIN DRRC-RELATED"/>
    <property type="match status" value="1"/>
</dbReference>
<sequence length="274" mass="27124">MTTDRTTRDPRAGDLHPGLPSAAPRPGAAAWLALTVAEAKMVARDTAGLVVPLGMPVLILVMNGLAPGLDQVIPGTGGRTALDVYVIPLTLTLVVAMVGVVNMPSFLAYYRRSGILSRLGVTPASPALVLGAQALVGVAQILLGIALALGVASVWLGASAPARLGAAVGVLALTIAAMYAVGLLVAAVAPTPGSAVAIGLTAFFAQGALGGMFGPRQNLPDALETLGGRLPFGAAVDGLSAAWAGGAVPGQSLVALGACTVVAGAAAGAWFRWE</sequence>
<keyword evidence="3 7" id="KW-1133">Transmembrane helix</keyword>
<name>A0ABT0J0X5_9MICO</name>
<evidence type="ECO:0000256" key="4">
    <source>
        <dbReference type="ARBA" id="ARBA00023136"/>
    </source>
</evidence>
<keyword evidence="4 7" id="KW-0472">Membrane</keyword>
<evidence type="ECO:0000256" key="5">
    <source>
        <dbReference type="ARBA" id="ARBA00023251"/>
    </source>
</evidence>
<keyword evidence="2 7" id="KW-0812">Transmembrane</keyword>
<feature type="transmembrane region" description="Helical" evidence="7">
    <location>
        <begin position="164"/>
        <end position="188"/>
    </location>
</feature>
<keyword evidence="10" id="KW-1185">Reference proteome</keyword>
<proteinExistence type="predicted"/>
<feature type="domain" description="ABC-2 type transporter transmembrane" evidence="8">
    <location>
        <begin position="31"/>
        <end position="241"/>
    </location>
</feature>
<dbReference type="Proteomes" id="UP001651050">
    <property type="component" value="Unassembled WGS sequence"/>
</dbReference>
<comment type="caution">
    <text evidence="9">The sequence shown here is derived from an EMBL/GenBank/DDBJ whole genome shotgun (WGS) entry which is preliminary data.</text>
</comment>
<feature type="transmembrane region" description="Helical" evidence="7">
    <location>
        <begin position="195"/>
        <end position="214"/>
    </location>
</feature>
<feature type="region of interest" description="Disordered" evidence="6">
    <location>
        <begin position="1"/>
        <end position="24"/>
    </location>
</feature>
<dbReference type="EMBL" id="JALQCY010000002">
    <property type="protein sequence ID" value="MCK9793144.1"/>
    <property type="molecule type" value="Genomic_DNA"/>
</dbReference>
<evidence type="ECO:0000256" key="6">
    <source>
        <dbReference type="SAM" id="MobiDB-lite"/>
    </source>
</evidence>
<dbReference type="InterPro" id="IPR052902">
    <property type="entry name" value="ABC-2_transporter"/>
</dbReference>
<keyword evidence="5" id="KW-0046">Antibiotic resistance</keyword>
<dbReference type="PIRSF" id="PIRSF006648">
    <property type="entry name" value="DrrB"/>
    <property type="match status" value="1"/>
</dbReference>
<evidence type="ECO:0000256" key="2">
    <source>
        <dbReference type="ARBA" id="ARBA00022692"/>
    </source>
</evidence>
<feature type="compositionally biased region" description="Basic and acidic residues" evidence="6">
    <location>
        <begin position="1"/>
        <end position="14"/>
    </location>
</feature>
<evidence type="ECO:0000313" key="9">
    <source>
        <dbReference type="EMBL" id="MCK9793144.1"/>
    </source>
</evidence>
<evidence type="ECO:0000256" key="1">
    <source>
        <dbReference type="ARBA" id="ARBA00004141"/>
    </source>
</evidence>
<evidence type="ECO:0000256" key="7">
    <source>
        <dbReference type="SAM" id="Phobius"/>
    </source>
</evidence>
<feature type="transmembrane region" description="Helical" evidence="7">
    <location>
        <begin position="128"/>
        <end position="158"/>
    </location>
</feature>
<dbReference type="PANTHER" id="PTHR43027:SF2">
    <property type="entry name" value="TRANSPORT PERMEASE PROTEIN"/>
    <property type="match status" value="1"/>
</dbReference>
<reference evidence="9 10" key="1">
    <citation type="submission" date="2022-02" db="EMBL/GenBank/DDBJ databases">
        <title>The car tank lid bacteriome: a reservoir of bacteria with potential in bioremediation of fuel.</title>
        <authorList>
            <person name="Vidal-Verdu A."/>
            <person name="Gomez-Martinez D."/>
            <person name="Latorre-Perez A."/>
            <person name="Pereto J."/>
            <person name="Porcar M."/>
        </authorList>
    </citation>
    <scope>NUCLEOTIDE SEQUENCE [LARGE SCALE GENOMIC DNA]</scope>
    <source>
        <strain evidence="9 10">4D.3</strain>
    </source>
</reference>
<dbReference type="InterPro" id="IPR000412">
    <property type="entry name" value="ABC_2_transport"/>
</dbReference>